<evidence type="ECO:0008006" key="3">
    <source>
        <dbReference type="Google" id="ProtNLM"/>
    </source>
</evidence>
<accession>A0A1F5YK93</accession>
<comment type="caution">
    <text evidence="1">The sequence shown here is derived from an EMBL/GenBank/DDBJ whole genome shotgun (WGS) entry which is preliminary data.</text>
</comment>
<name>A0A1F5YK93_9BACT</name>
<reference evidence="1 2" key="1">
    <citation type="journal article" date="2016" name="Nat. Commun.">
        <title>Thousands of microbial genomes shed light on interconnected biogeochemical processes in an aquifer system.</title>
        <authorList>
            <person name="Anantharaman K."/>
            <person name="Brown C.T."/>
            <person name="Hug L.A."/>
            <person name="Sharon I."/>
            <person name="Castelle C.J."/>
            <person name="Probst A.J."/>
            <person name="Thomas B.C."/>
            <person name="Singh A."/>
            <person name="Wilkins M.J."/>
            <person name="Karaoz U."/>
            <person name="Brodie E.L."/>
            <person name="Williams K.H."/>
            <person name="Hubbard S.S."/>
            <person name="Banfield J.F."/>
        </authorList>
    </citation>
    <scope>NUCLEOTIDE SEQUENCE [LARGE SCALE GENOMIC DNA]</scope>
</reference>
<protein>
    <recommendedName>
        <fullName evidence="3">AlgX/AlgJ SGNH hydrolase-like domain-containing protein</fullName>
    </recommendedName>
</protein>
<organism evidence="1 2">
    <name type="scientific">Candidatus Gottesmanbacteria bacterium RBG_13_37_7</name>
    <dbReference type="NCBI Taxonomy" id="1798369"/>
    <lineage>
        <taxon>Bacteria</taxon>
        <taxon>Candidatus Gottesmaniibacteriota</taxon>
    </lineage>
</organism>
<dbReference type="EMBL" id="MFIY01000001">
    <property type="protein sequence ID" value="OGG00628.1"/>
    <property type="molecule type" value="Genomic_DNA"/>
</dbReference>
<proteinExistence type="predicted"/>
<dbReference type="Proteomes" id="UP000178230">
    <property type="component" value="Unassembled WGS sequence"/>
</dbReference>
<dbReference type="AlphaFoldDB" id="A0A1F5YK93"/>
<sequence>MLKICTKISFVFLICLILSLGVDYLYRCTYQENYQLPKNILLHPEIDDKYEIVKVGNSHAEDGLTFERYKLKSLSLASVAQSFEYDLAMLKMYTRQIKKGGIIIINISPLSFSQKKPRKEDNVNMNFYDGRLSPFLIPHLKAAEYLQIQIVPFVRTGFLWREKYAKEVAEKAMNTYAAEWDRKKKVVELVPETNITDKVPIAGVHTFIPTFKVQEIQAELDAPPDLTEKRFLESTRLMVDKWYKSGDFGIEYFEDNTKDLKNLISYCLKNKWQPVLITLPISQVLLDGLGPKYLQNYIYDNVANLDLHNVKYFDFASDTRLTKNGYLFENSDHLNRKGAIIVSYLLLKNLDDANYVSKETDRYDYE</sequence>
<evidence type="ECO:0000313" key="1">
    <source>
        <dbReference type="EMBL" id="OGG00628.1"/>
    </source>
</evidence>
<gene>
    <name evidence="1" type="ORF">A2Y99_05255</name>
</gene>
<evidence type="ECO:0000313" key="2">
    <source>
        <dbReference type="Proteomes" id="UP000178230"/>
    </source>
</evidence>
<dbReference type="SUPFAM" id="SSF52266">
    <property type="entry name" value="SGNH hydrolase"/>
    <property type="match status" value="1"/>
</dbReference>